<dbReference type="Pfam" id="PF03734">
    <property type="entry name" value="YkuD"/>
    <property type="match status" value="1"/>
</dbReference>
<feature type="active site" description="Nucleophile" evidence="7">
    <location>
        <position position="117"/>
    </location>
</feature>
<name>A0A7X3S7Q4_9HYPH</name>
<dbReference type="CDD" id="cd16913">
    <property type="entry name" value="YkuD_like"/>
    <property type="match status" value="1"/>
</dbReference>
<evidence type="ECO:0000256" key="7">
    <source>
        <dbReference type="PROSITE-ProRule" id="PRU01373"/>
    </source>
</evidence>
<dbReference type="GO" id="GO:0071555">
    <property type="term" value="P:cell wall organization"/>
    <property type="evidence" value="ECO:0007669"/>
    <property type="project" value="UniProtKB-UniRule"/>
</dbReference>
<dbReference type="SUPFAM" id="SSF141523">
    <property type="entry name" value="L,D-transpeptidase catalytic domain-like"/>
    <property type="match status" value="1"/>
</dbReference>
<evidence type="ECO:0000256" key="1">
    <source>
        <dbReference type="ARBA" id="ARBA00004752"/>
    </source>
</evidence>
<dbReference type="InterPro" id="IPR050979">
    <property type="entry name" value="LD-transpeptidase"/>
</dbReference>
<dbReference type="InterPro" id="IPR038063">
    <property type="entry name" value="Transpep_catalytic_dom"/>
</dbReference>
<reference evidence="10 11" key="1">
    <citation type="submission" date="2019-12" db="EMBL/GenBank/DDBJ databases">
        <authorList>
            <person name="Li M."/>
        </authorList>
    </citation>
    <scope>NUCLEOTIDE SEQUENCE [LARGE SCALE GENOMIC DNA]</scope>
    <source>
        <strain evidence="10 11">GBMRC 2046</strain>
    </source>
</reference>
<dbReference type="GO" id="GO:0071972">
    <property type="term" value="F:peptidoglycan L,D-transpeptidase activity"/>
    <property type="evidence" value="ECO:0007669"/>
    <property type="project" value="TreeGrafter"/>
</dbReference>
<dbReference type="PANTHER" id="PTHR30582:SF2">
    <property type="entry name" value="L,D-TRANSPEPTIDASE YCIB-RELATED"/>
    <property type="match status" value="1"/>
</dbReference>
<dbReference type="PROSITE" id="PS52029">
    <property type="entry name" value="LD_TPASE"/>
    <property type="match status" value="1"/>
</dbReference>
<evidence type="ECO:0000256" key="2">
    <source>
        <dbReference type="ARBA" id="ARBA00005992"/>
    </source>
</evidence>
<feature type="signal peptide" evidence="8">
    <location>
        <begin position="1"/>
        <end position="25"/>
    </location>
</feature>
<comment type="similarity">
    <text evidence="2">Belongs to the YkuD family.</text>
</comment>
<accession>A0A7X3S7Q4</accession>
<dbReference type="RefSeq" id="WP_160775250.1">
    <property type="nucleotide sequence ID" value="NZ_WUMV01000003.1"/>
</dbReference>
<keyword evidence="3" id="KW-0808">Transferase</keyword>
<dbReference type="UniPathway" id="UPA00219"/>
<keyword evidence="8" id="KW-0732">Signal</keyword>
<dbReference type="GO" id="GO:0008360">
    <property type="term" value="P:regulation of cell shape"/>
    <property type="evidence" value="ECO:0007669"/>
    <property type="project" value="UniProtKB-UniRule"/>
</dbReference>
<protein>
    <submittedName>
        <fullName evidence="10">L,D-transpeptidase family protein</fullName>
    </submittedName>
</protein>
<organism evidence="10 11">
    <name type="scientific">Stappia sediminis</name>
    <dbReference type="NCBI Taxonomy" id="2692190"/>
    <lineage>
        <taxon>Bacteria</taxon>
        <taxon>Pseudomonadati</taxon>
        <taxon>Pseudomonadota</taxon>
        <taxon>Alphaproteobacteria</taxon>
        <taxon>Hyphomicrobiales</taxon>
        <taxon>Stappiaceae</taxon>
        <taxon>Stappia</taxon>
    </lineage>
</organism>
<dbReference type="GO" id="GO:0005576">
    <property type="term" value="C:extracellular region"/>
    <property type="evidence" value="ECO:0007669"/>
    <property type="project" value="TreeGrafter"/>
</dbReference>
<evidence type="ECO:0000313" key="10">
    <source>
        <dbReference type="EMBL" id="MXN65023.1"/>
    </source>
</evidence>
<dbReference type="Proteomes" id="UP000433101">
    <property type="component" value="Unassembled WGS sequence"/>
</dbReference>
<dbReference type="InterPro" id="IPR005490">
    <property type="entry name" value="LD_TPept_cat_dom"/>
</dbReference>
<evidence type="ECO:0000256" key="5">
    <source>
        <dbReference type="ARBA" id="ARBA00022984"/>
    </source>
</evidence>
<evidence type="ECO:0000256" key="4">
    <source>
        <dbReference type="ARBA" id="ARBA00022960"/>
    </source>
</evidence>
<evidence type="ECO:0000256" key="3">
    <source>
        <dbReference type="ARBA" id="ARBA00022679"/>
    </source>
</evidence>
<proteinExistence type="inferred from homology"/>
<evidence type="ECO:0000256" key="6">
    <source>
        <dbReference type="ARBA" id="ARBA00023316"/>
    </source>
</evidence>
<dbReference type="Gene3D" id="2.40.440.10">
    <property type="entry name" value="L,D-transpeptidase catalytic domain-like"/>
    <property type="match status" value="1"/>
</dbReference>
<evidence type="ECO:0000256" key="8">
    <source>
        <dbReference type="SAM" id="SignalP"/>
    </source>
</evidence>
<keyword evidence="5 7" id="KW-0573">Peptidoglycan synthesis</keyword>
<comment type="pathway">
    <text evidence="1 7">Cell wall biogenesis; peptidoglycan biosynthesis.</text>
</comment>
<dbReference type="AlphaFoldDB" id="A0A7X3S7Q4"/>
<evidence type="ECO:0000313" key="11">
    <source>
        <dbReference type="Proteomes" id="UP000433101"/>
    </source>
</evidence>
<feature type="chain" id="PRO_5030811428" evidence="8">
    <location>
        <begin position="26"/>
        <end position="146"/>
    </location>
</feature>
<evidence type="ECO:0000259" key="9">
    <source>
        <dbReference type="PROSITE" id="PS52029"/>
    </source>
</evidence>
<feature type="domain" description="L,D-TPase catalytic" evidence="9">
    <location>
        <begin position="30"/>
        <end position="145"/>
    </location>
</feature>
<keyword evidence="4 7" id="KW-0133">Cell shape</keyword>
<dbReference type="EMBL" id="WUMV01000003">
    <property type="protein sequence ID" value="MXN65023.1"/>
    <property type="molecule type" value="Genomic_DNA"/>
</dbReference>
<keyword evidence="6 7" id="KW-0961">Cell wall biogenesis/degradation</keyword>
<sequence>MRIFRTAVACVFVTAFLAASPIVPAEAASIVARIDLSEQRMRVYINGFPRHSWPVSTARRGYRTPIGQFRPGRMHRRYFSRKYDGAPMPWSVFFYHGYAIHGTDQVKYLGRPVSHGCIRLHPANARRLFTLIEQNGKRNARIVVTR</sequence>
<keyword evidence="11" id="KW-1185">Reference proteome</keyword>
<dbReference type="GO" id="GO:0018104">
    <property type="term" value="P:peptidoglycan-protein cross-linking"/>
    <property type="evidence" value="ECO:0007669"/>
    <property type="project" value="TreeGrafter"/>
</dbReference>
<feature type="active site" description="Proton donor/acceptor" evidence="7">
    <location>
        <position position="101"/>
    </location>
</feature>
<dbReference type="GO" id="GO:0016740">
    <property type="term" value="F:transferase activity"/>
    <property type="evidence" value="ECO:0007669"/>
    <property type="project" value="UniProtKB-KW"/>
</dbReference>
<comment type="caution">
    <text evidence="10">The sequence shown here is derived from an EMBL/GenBank/DDBJ whole genome shotgun (WGS) entry which is preliminary data.</text>
</comment>
<dbReference type="PANTHER" id="PTHR30582">
    <property type="entry name" value="L,D-TRANSPEPTIDASE"/>
    <property type="match status" value="1"/>
</dbReference>
<gene>
    <name evidence="10" type="ORF">GR183_08905</name>
</gene>